<evidence type="ECO:0000256" key="1">
    <source>
        <dbReference type="SAM" id="MobiDB-lite"/>
    </source>
</evidence>
<evidence type="ECO:0000313" key="5">
    <source>
        <dbReference type="Proteomes" id="UP001321186"/>
    </source>
</evidence>
<dbReference type="InterPro" id="IPR049281">
    <property type="entry name" value="BVU_3817-like_C_sf"/>
</dbReference>
<gene>
    <name evidence="4" type="ORF">G9H61_13230</name>
</gene>
<dbReference type="InterPro" id="IPR049282">
    <property type="entry name" value="BVU_3817_N_sf"/>
</dbReference>
<reference evidence="4 5" key="1">
    <citation type="submission" date="2020-03" db="EMBL/GenBank/DDBJ databases">
        <authorList>
            <person name="Pitt A."/>
            <person name="Hahn M.W."/>
        </authorList>
    </citation>
    <scope>NUCLEOTIDE SEQUENCE [LARGE SCALE GENOMIC DNA]</scope>
    <source>
        <strain evidence="4 5">5A-MARBSE</strain>
    </source>
</reference>
<dbReference type="RefSeq" id="WP_269002547.1">
    <property type="nucleotide sequence ID" value="NZ_JAANOH010000005.1"/>
</dbReference>
<dbReference type="Gene3D" id="2.30.30.730">
    <property type="match status" value="1"/>
</dbReference>
<sequence>MELLNEIAHISGKSGLFRVLKPTRTGVIVETLDALKQKSVVSGQTRISVLKDISLYLDDHQDSTLPLGDLFQLIHSVCQGTLNIEPKKASDSELFGLLASIVPNYDSDRVYASDIKKILSWYLILVNNTPDMFQTATAVEEPKAEKVAKAPKAAKEVKEVKEATEEKVAKAPKKAKATK</sequence>
<comment type="caution">
    <text evidence="4">The sequence shown here is derived from an EMBL/GenBank/DDBJ whole genome shotgun (WGS) entry which is preliminary data.</text>
</comment>
<keyword evidence="5" id="KW-1185">Reference proteome</keyword>
<dbReference type="InterPro" id="IPR041218">
    <property type="entry name" value="DUF5606"/>
</dbReference>
<name>A0ABT4JKZ0_9BACT</name>
<accession>A0ABT4JKZ0</accession>
<feature type="domain" description="DUF5606" evidence="2">
    <location>
        <begin position="4"/>
        <end position="50"/>
    </location>
</feature>
<dbReference type="InterPro" id="IPR049280">
    <property type="entry name" value="DUF6852"/>
</dbReference>
<feature type="region of interest" description="Disordered" evidence="1">
    <location>
        <begin position="150"/>
        <end position="179"/>
    </location>
</feature>
<dbReference type="Proteomes" id="UP001321186">
    <property type="component" value="Unassembled WGS sequence"/>
</dbReference>
<organism evidence="4 5">
    <name type="scientific">Aquirufa ecclesiirivi</name>
    <dbReference type="NCBI Taxonomy" id="2715124"/>
    <lineage>
        <taxon>Bacteria</taxon>
        <taxon>Pseudomonadati</taxon>
        <taxon>Bacteroidota</taxon>
        <taxon>Cytophagia</taxon>
        <taxon>Cytophagales</taxon>
        <taxon>Flectobacillaceae</taxon>
        <taxon>Aquirufa</taxon>
    </lineage>
</organism>
<evidence type="ECO:0000313" key="4">
    <source>
        <dbReference type="EMBL" id="MCZ2476415.1"/>
    </source>
</evidence>
<evidence type="ECO:0000259" key="2">
    <source>
        <dbReference type="Pfam" id="PF18347"/>
    </source>
</evidence>
<protein>
    <submittedName>
        <fullName evidence="4">DUF5606 domain-containing protein</fullName>
    </submittedName>
</protein>
<feature type="domain" description="DUF6852" evidence="3">
    <location>
        <begin position="53"/>
        <end position="125"/>
    </location>
</feature>
<evidence type="ECO:0000259" key="3">
    <source>
        <dbReference type="Pfam" id="PF21186"/>
    </source>
</evidence>
<dbReference type="EMBL" id="JAANOH010000005">
    <property type="protein sequence ID" value="MCZ2476415.1"/>
    <property type="molecule type" value="Genomic_DNA"/>
</dbReference>
<dbReference type="Pfam" id="PF21186">
    <property type="entry name" value="DUF6852"/>
    <property type="match status" value="1"/>
</dbReference>
<dbReference type="Pfam" id="PF18347">
    <property type="entry name" value="DUF5606"/>
    <property type="match status" value="1"/>
</dbReference>
<dbReference type="Gene3D" id="1.10.10.1650">
    <property type="match status" value="1"/>
</dbReference>
<proteinExistence type="predicted"/>
<feature type="compositionally biased region" description="Basic residues" evidence="1">
    <location>
        <begin position="170"/>
        <end position="179"/>
    </location>
</feature>
<feature type="compositionally biased region" description="Basic and acidic residues" evidence="1">
    <location>
        <begin position="150"/>
        <end position="169"/>
    </location>
</feature>